<evidence type="ECO:0000259" key="8">
    <source>
        <dbReference type="PROSITE" id="PS50853"/>
    </source>
</evidence>
<dbReference type="SUPFAM" id="SSF49265">
    <property type="entry name" value="Fibronectin type III"/>
    <property type="match status" value="1"/>
</dbReference>
<evidence type="ECO:0000313" key="10">
    <source>
        <dbReference type="Proteomes" id="UP000887116"/>
    </source>
</evidence>
<evidence type="ECO:0000256" key="2">
    <source>
        <dbReference type="ARBA" id="ARBA00022679"/>
    </source>
</evidence>
<dbReference type="Gene3D" id="2.60.40.10">
    <property type="entry name" value="Immunoglobulins"/>
    <property type="match status" value="1"/>
</dbReference>
<organism evidence="9 10">
    <name type="scientific">Trichonephila clavata</name>
    <name type="common">Joro spider</name>
    <name type="synonym">Nephila clavata</name>
    <dbReference type="NCBI Taxonomy" id="2740835"/>
    <lineage>
        <taxon>Eukaryota</taxon>
        <taxon>Metazoa</taxon>
        <taxon>Ecdysozoa</taxon>
        <taxon>Arthropoda</taxon>
        <taxon>Chelicerata</taxon>
        <taxon>Arachnida</taxon>
        <taxon>Araneae</taxon>
        <taxon>Araneomorphae</taxon>
        <taxon>Entelegynae</taxon>
        <taxon>Araneoidea</taxon>
        <taxon>Nephilidae</taxon>
        <taxon>Trichonephila</taxon>
    </lineage>
</organism>
<dbReference type="PANTHER" id="PTHR24342:SF14">
    <property type="entry name" value="DEATH-ASSOCIATED PROTEIN KINASE DAPK-1"/>
    <property type="match status" value="1"/>
</dbReference>
<dbReference type="SMART" id="SM00060">
    <property type="entry name" value="FN3"/>
    <property type="match status" value="1"/>
</dbReference>
<keyword evidence="4" id="KW-0418">Kinase</keyword>
<dbReference type="InterPro" id="IPR000719">
    <property type="entry name" value="Prot_kinase_dom"/>
</dbReference>
<reference evidence="9" key="1">
    <citation type="submission" date="2020-07" db="EMBL/GenBank/DDBJ databases">
        <title>Multicomponent nature underlies the extraordinary mechanical properties of spider dragline silk.</title>
        <authorList>
            <person name="Kono N."/>
            <person name="Nakamura H."/>
            <person name="Mori M."/>
            <person name="Yoshida Y."/>
            <person name="Ohtoshi R."/>
            <person name="Malay A.D."/>
            <person name="Moran D.A.P."/>
            <person name="Tomita M."/>
            <person name="Numata K."/>
            <person name="Arakawa K."/>
        </authorList>
    </citation>
    <scope>NUCLEOTIDE SEQUENCE</scope>
</reference>
<evidence type="ECO:0000256" key="4">
    <source>
        <dbReference type="ARBA" id="ARBA00022777"/>
    </source>
</evidence>
<comment type="caution">
    <text evidence="9">The sequence shown here is derived from an EMBL/GenBank/DDBJ whole genome shotgun (WGS) entry which is preliminary data.</text>
</comment>
<dbReference type="GO" id="GO:0035556">
    <property type="term" value="P:intracellular signal transduction"/>
    <property type="evidence" value="ECO:0007669"/>
    <property type="project" value="TreeGrafter"/>
</dbReference>
<keyword evidence="2" id="KW-0808">Transferase</keyword>
<keyword evidence="10" id="KW-1185">Reference proteome</keyword>
<keyword evidence="5" id="KW-0067">ATP-binding</keyword>
<dbReference type="Proteomes" id="UP000887116">
    <property type="component" value="Unassembled WGS sequence"/>
</dbReference>
<evidence type="ECO:0000256" key="1">
    <source>
        <dbReference type="ARBA" id="ARBA00022527"/>
    </source>
</evidence>
<dbReference type="SUPFAM" id="SSF56112">
    <property type="entry name" value="Protein kinase-like (PK-like)"/>
    <property type="match status" value="1"/>
</dbReference>
<dbReference type="AlphaFoldDB" id="A0A8X6GCQ7"/>
<dbReference type="EMBL" id="BMAO01005555">
    <property type="protein sequence ID" value="GFR02131.1"/>
    <property type="molecule type" value="Genomic_DNA"/>
</dbReference>
<evidence type="ECO:0000256" key="6">
    <source>
        <dbReference type="SAM" id="MobiDB-lite"/>
    </source>
</evidence>
<dbReference type="InterPro" id="IPR011009">
    <property type="entry name" value="Kinase-like_dom_sf"/>
</dbReference>
<dbReference type="GO" id="GO:0005524">
    <property type="term" value="F:ATP binding"/>
    <property type="evidence" value="ECO:0007669"/>
    <property type="project" value="UniProtKB-KW"/>
</dbReference>
<sequence>VTELKDGRCEMRINPTRAYDIGVYKCVARNMHGVSCCRARLKLGSKPGRPEKPVARDSSDTEIYITWAVPRDEGNCTTLGYALEFKKADEDDWKLILNNIEHEYFVIRNLEPSTFYQFRVQAYNKFGWGEHGMPTEPISTKPEGAPKVKVSPRRKYQQEFTERTPDYQLEESEIPVLDYSQEANPVPLIESDPMDLYRIVSEMDRGRFSVVLNVWVKETNTSSIAKVIQKSDGIDGRQEYEALKSLCHERVVQLLSASYHQDKTVLVMEKLSGVDVMSYLALRHDYNEEMVVTIIKQVLEALEYLHFREICYLELQPDNVVMVNLRDSDIKLVDFGSARYVPKPGAKVQVVGTPEYLAPEVLKNEEVSSLTDVWCVGVLTYILLSGVSPFAGKDDEDTCENVKFVRFHFDQMLPDTTSEVTRFLLNIFKQCPSRDSPSKNVSSTSGWHPANT</sequence>
<dbReference type="InterPro" id="IPR013783">
    <property type="entry name" value="Ig-like_fold"/>
</dbReference>
<dbReference type="GO" id="GO:0043065">
    <property type="term" value="P:positive regulation of apoptotic process"/>
    <property type="evidence" value="ECO:0007669"/>
    <property type="project" value="TreeGrafter"/>
</dbReference>
<evidence type="ECO:0000313" key="9">
    <source>
        <dbReference type="EMBL" id="GFR02131.1"/>
    </source>
</evidence>
<dbReference type="PANTHER" id="PTHR24342">
    <property type="entry name" value="SERINE/THREONINE-PROTEIN KINASE 17"/>
    <property type="match status" value="1"/>
</dbReference>
<dbReference type="InterPro" id="IPR036116">
    <property type="entry name" value="FN3_sf"/>
</dbReference>
<keyword evidence="1" id="KW-0723">Serine/threonine-protein kinase</keyword>
<dbReference type="GO" id="GO:0004674">
    <property type="term" value="F:protein serine/threonine kinase activity"/>
    <property type="evidence" value="ECO:0007669"/>
    <property type="project" value="UniProtKB-KW"/>
</dbReference>
<dbReference type="PROSITE" id="PS50011">
    <property type="entry name" value="PROTEIN_KINASE_DOM"/>
    <property type="match status" value="1"/>
</dbReference>
<dbReference type="OrthoDB" id="2570713at2759"/>
<name>A0A8X6GCQ7_TRICU</name>
<proteinExistence type="predicted"/>
<keyword evidence="3" id="KW-0547">Nucleotide-binding</keyword>
<dbReference type="Pfam" id="PF00069">
    <property type="entry name" value="Pkinase"/>
    <property type="match status" value="1"/>
</dbReference>
<dbReference type="SUPFAM" id="SSF48726">
    <property type="entry name" value="Immunoglobulin"/>
    <property type="match status" value="1"/>
</dbReference>
<feature type="region of interest" description="Disordered" evidence="6">
    <location>
        <begin position="134"/>
        <end position="153"/>
    </location>
</feature>
<gene>
    <name evidence="9" type="primary">Unc-89</name>
    <name evidence="9" type="ORF">TNCT_536631</name>
</gene>
<evidence type="ECO:0000259" key="7">
    <source>
        <dbReference type="PROSITE" id="PS50011"/>
    </source>
</evidence>
<accession>A0A8X6GCQ7</accession>
<dbReference type="CDD" id="cd00063">
    <property type="entry name" value="FN3"/>
    <property type="match status" value="1"/>
</dbReference>
<dbReference type="Gene3D" id="1.10.510.10">
    <property type="entry name" value="Transferase(Phosphotransferase) domain 1"/>
    <property type="match status" value="1"/>
</dbReference>
<evidence type="ECO:0000256" key="5">
    <source>
        <dbReference type="ARBA" id="ARBA00022840"/>
    </source>
</evidence>
<dbReference type="Gene3D" id="3.30.200.20">
    <property type="entry name" value="Phosphorylase Kinase, domain 1"/>
    <property type="match status" value="1"/>
</dbReference>
<feature type="domain" description="Fibronectin type-III" evidence="8">
    <location>
        <begin position="49"/>
        <end position="143"/>
    </location>
</feature>
<protein>
    <submittedName>
        <fullName evidence="9">Obscurin</fullName>
    </submittedName>
</protein>
<feature type="region of interest" description="Disordered" evidence="6">
    <location>
        <begin position="433"/>
        <end position="452"/>
    </location>
</feature>
<feature type="non-terminal residue" evidence="9">
    <location>
        <position position="1"/>
    </location>
</feature>
<feature type="domain" description="Protein kinase" evidence="7">
    <location>
        <begin position="197"/>
        <end position="451"/>
    </location>
</feature>
<dbReference type="GO" id="GO:0005634">
    <property type="term" value="C:nucleus"/>
    <property type="evidence" value="ECO:0007669"/>
    <property type="project" value="TreeGrafter"/>
</dbReference>
<dbReference type="InterPro" id="IPR003961">
    <property type="entry name" value="FN3_dom"/>
</dbReference>
<dbReference type="PROSITE" id="PS50853">
    <property type="entry name" value="FN3"/>
    <property type="match status" value="1"/>
</dbReference>
<dbReference type="Pfam" id="PF00041">
    <property type="entry name" value="fn3"/>
    <property type="match status" value="1"/>
</dbReference>
<dbReference type="InterPro" id="IPR036179">
    <property type="entry name" value="Ig-like_dom_sf"/>
</dbReference>
<evidence type="ECO:0000256" key="3">
    <source>
        <dbReference type="ARBA" id="ARBA00022741"/>
    </source>
</evidence>